<sequence length="180" mass="21069">MTNKSPVFPIPQQPHHFSDYGFDPQIDYLQVLEEARKHKKDSSRSLEAVHFKLQKPISKEDHHTKKNKNRKKKWWRNALLFWKWKWVQEERFGDFENEGRRNYMSGTGFSGPVYITESRSGSVTPCRMNSGRSTSGPISSTLTPLRKGDVEIPFVSLRELNMEQQQHRISTSTMPIYLVT</sequence>
<dbReference type="OrthoDB" id="1913474at2759"/>
<feature type="region of interest" description="Disordered" evidence="1">
    <location>
        <begin position="120"/>
        <end position="143"/>
    </location>
</feature>
<accession>A0A835HXM9</accession>
<evidence type="ECO:0000313" key="2">
    <source>
        <dbReference type="EMBL" id="KAF9606057.1"/>
    </source>
</evidence>
<dbReference type="Proteomes" id="UP000631114">
    <property type="component" value="Unassembled WGS sequence"/>
</dbReference>
<organism evidence="2 3">
    <name type="scientific">Coptis chinensis</name>
    <dbReference type="NCBI Taxonomy" id="261450"/>
    <lineage>
        <taxon>Eukaryota</taxon>
        <taxon>Viridiplantae</taxon>
        <taxon>Streptophyta</taxon>
        <taxon>Embryophyta</taxon>
        <taxon>Tracheophyta</taxon>
        <taxon>Spermatophyta</taxon>
        <taxon>Magnoliopsida</taxon>
        <taxon>Ranunculales</taxon>
        <taxon>Ranunculaceae</taxon>
        <taxon>Coptidoideae</taxon>
        <taxon>Coptis</taxon>
    </lineage>
</organism>
<evidence type="ECO:0000256" key="1">
    <source>
        <dbReference type="SAM" id="MobiDB-lite"/>
    </source>
</evidence>
<reference evidence="2 3" key="1">
    <citation type="submission" date="2020-10" db="EMBL/GenBank/DDBJ databases">
        <title>The Coptis chinensis genome and diversification of protoberbering-type alkaloids.</title>
        <authorList>
            <person name="Wang B."/>
            <person name="Shu S."/>
            <person name="Song C."/>
            <person name="Liu Y."/>
        </authorList>
    </citation>
    <scope>NUCLEOTIDE SEQUENCE [LARGE SCALE GENOMIC DNA]</scope>
    <source>
        <strain evidence="2">HL-2020</strain>
        <tissue evidence="2">Leaf</tissue>
    </source>
</reference>
<feature type="compositionally biased region" description="Polar residues" evidence="1">
    <location>
        <begin position="130"/>
        <end position="143"/>
    </location>
</feature>
<keyword evidence="3" id="KW-1185">Reference proteome</keyword>
<evidence type="ECO:0000313" key="3">
    <source>
        <dbReference type="Proteomes" id="UP000631114"/>
    </source>
</evidence>
<protein>
    <submittedName>
        <fullName evidence="2">Uncharacterized protein</fullName>
    </submittedName>
</protein>
<dbReference type="EMBL" id="JADFTS010000005">
    <property type="protein sequence ID" value="KAF9606057.1"/>
    <property type="molecule type" value="Genomic_DNA"/>
</dbReference>
<dbReference type="PANTHER" id="PTHR35488:SF2">
    <property type="entry name" value="OS05G0358900 PROTEIN"/>
    <property type="match status" value="1"/>
</dbReference>
<proteinExistence type="predicted"/>
<name>A0A835HXM9_9MAGN</name>
<comment type="caution">
    <text evidence="2">The sequence shown here is derived from an EMBL/GenBank/DDBJ whole genome shotgun (WGS) entry which is preliminary data.</text>
</comment>
<dbReference type="PANTHER" id="PTHR35488">
    <property type="entry name" value="OS05G0358900 PROTEIN-RELATED"/>
    <property type="match status" value="1"/>
</dbReference>
<dbReference type="AlphaFoldDB" id="A0A835HXM9"/>
<gene>
    <name evidence="2" type="ORF">IFM89_022292</name>
</gene>